<dbReference type="PATRIC" id="fig|1449351.3.peg.23"/>
<keyword evidence="4" id="KW-1185">Reference proteome</keyword>
<dbReference type="SUPFAM" id="SSF109998">
    <property type="entry name" value="Triger factor/SurA peptide-binding domain-like"/>
    <property type="match status" value="1"/>
</dbReference>
<dbReference type="STRING" id="1449351.RISW2_00120"/>
<dbReference type="OrthoDB" id="7872488at2"/>
<keyword evidence="2" id="KW-0732">Signal</keyword>
<dbReference type="AlphaFoldDB" id="X7FG61"/>
<sequence length="237" mass="25405">MRFATRLTTSAAAAAIALTSAAFAQSQDGAAEAPDTRQNQDTTASSQGAPGAEGQIDPEARIASVDDADITQADVMAMIQAMPERMRQQPAETLIPMAVEQLIMHELVLAAAAEAGLSEDEEVQAAVEEDARMREEDAMVRVFLQRELDGAVTDEAVRSTYEEIKANADAEIPPLEDVRPQIENQLRQEAYGQLQSELQEGTRIVFYGPDGEPRAAGTDPANAGSKQETTDGDTADR</sequence>
<feature type="compositionally biased region" description="Polar residues" evidence="1">
    <location>
        <begin position="36"/>
        <end position="48"/>
    </location>
</feature>
<evidence type="ECO:0000256" key="1">
    <source>
        <dbReference type="SAM" id="MobiDB-lite"/>
    </source>
</evidence>
<dbReference type="Gene3D" id="1.10.8.1040">
    <property type="match status" value="1"/>
</dbReference>
<organism evidence="3 4">
    <name type="scientific">Roseivivax isoporae LMG 25204</name>
    <dbReference type="NCBI Taxonomy" id="1449351"/>
    <lineage>
        <taxon>Bacteria</taxon>
        <taxon>Pseudomonadati</taxon>
        <taxon>Pseudomonadota</taxon>
        <taxon>Alphaproteobacteria</taxon>
        <taxon>Rhodobacterales</taxon>
        <taxon>Roseobacteraceae</taxon>
        <taxon>Roseivivax</taxon>
    </lineage>
</organism>
<dbReference type="Proteomes" id="UP000023430">
    <property type="component" value="Unassembled WGS sequence"/>
</dbReference>
<dbReference type="RefSeq" id="WP_043765067.1">
    <property type="nucleotide sequence ID" value="NZ_JAME01000001.1"/>
</dbReference>
<feature type="chain" id="PRO_5004978814" evidence="2">
    <location>
        <begin position="25"/>
        <end position="237"/>
    </location>
</feature>
<comment type="caution">
    <text evidence="3">The sequence shown here is derived from an EMBL/GenBank/DDBJ whole genome shotgun (WGS) entry which is preliminary data.</text>
</comment>
<feature type="signal peptide" evidence="2">
    <location>
        <begin position="1"/>
        <end position="24"/>
    </location>
</feature>
<feature type="region of interest" description="Disordered" evidence="1">
    <location>
        <begin position="27"/>
        <end position="58"/>
    </location>
</feature>
<accession>X7FG61</accession>
<evidence type="ECO:0000313" key="4">
    <source>
        <dbReference type="Proteomes" id="UP000023430"/>
    </source>
</evidence>
<name>X7FG61_9RHOB</name>
<gene>
    <name evidence="3" type="ORF">RISW2_00120</name>
</gene>
<dbReference type="EMBL" id="JAME01000001">
    <property type="protein sequence ID" value="ETX31016.1"/>
    <property type="molecule type" value="Genomic_DNA"/>
</dbReference>
<dbReference type="InterPro" id="IPR027304">
    <property type="entry name" value="Trigger_fact/SurA_dom_sf"/>
</dbReference>
<reference evidence="3 4" key="1">
    <citation type="submission" date="2014-01" db="EMBL/GenBank/DDBJ databases">
        <title>Roseivivax isoporae LMG 25204 Genome Sequencing.</title>
        <authorList>
            <person name="Lai Q."/>
            <person name="Li G."/>
            <person name="Shao Z."/>
        </authorList>
    </citation>
    <scope>NUCLEOTIDE SEQUENCE [LARGE SCALE GENOMIC DNA]</scope>
    <source>
        <strain evidence="3 4">LMG 25204</strain>
    </source>
</reference>
<dbReference type="eggNOG" id="COG0760">
    <property type="taxonomic scope" value="Bacteria"/>
</dbReference>
<evidence type="ECO:0000256" key="2">
    <source>
        <dbReference type="SAM" id="SignalP"/>
    </source>
</evidence>
<proteinExistence type="predicted"/>
<evidence type="ECO:0000313" key="3">
    <source>
        <dbReference type="EMBL" id="ETX31016.1"/>
    </source>
</evidence>
<feature type="region of interest" description="Disordered" evidence="1">
    <location>
        <begin position="197"/>
        <end position="237"/>
    </location>
</feature>
<protein>
    <submittedName>
        <fullName evidence="3">Uncharacterized protein</fullName>
    </submittedName>
</protein>